<feature type="transmembrane region" description="Helical" evidence="9">
    <location>
        <begin position="157"/>
        <end position="175"/>
    </location>
</feature>
<reference evidence="10 11" key="1">
    <citation type="journal article" date="2019" name="Emerg. Microbes Infect.">
        <title>Comprehensive subspecies identification of 175 nontuberculous mycobacteria species based on 7547 genomic profiles.</title>
        <authorList>
            <person name="Matsumoto Y."/>
            <person name="Kinjo T."/>
            <person name="Motooka D."/>
            <person name="Nabeya D."/>
            <person name="Jung N."/>
            <person name="Uechi K."/>
            <person name="Horii T."/>
            <person name="Iida T."/>
            <person name="Fujita J."/>
            <person name="Nakamura S."/>
        </authorList>
    </citation>
    <scope>NUCLEOTIDE SEQUENCE [LARGE SCALE GENOMIC DNA]</scope>
    <source>
        <strain evidence="10 11">JCM 12603</strain>
    </source>
</reference>
<feature type="transmembrane region" description="Helical" evidence="9">
    <location>
        <begin position="285"/>
        <end position="307"/>
    </location>
</feature>
<keyword evidence="11" id="KW-1185">Reference proteome</keyword>
<feature type="transmembrane region" description="Helical" evidence="9">
    <location>
        <begin position="367"/>
        <end position="386"/>
    </location>
</feature>
<evidence type="ECO:0000256" key="4">
    <source>
        <dbReference type="ARBA" id="ARBA00022692"/>
    </source>
</evidence>
<feature type="transmembrane region" description="Helical" evidence="9">
    <location>
        <begin position="45"/>
        <end position="62"/>
    </location>
</feature>
<feature type="transmembrane region" description="Helical" evidence="9">
    <location>
        <begin position="524"/>
        <end position="548"/>
    </location>
</feature>
<feature type="transmembrane region" description="Helical" evidence="9">
    <location>
        <begin position="435"/>
        <end position="455"/>
    </location>
</feature>
<feature type="region of interest" description="Disordered" evidence="8">
    <location>
        <begin position="202"/>
        <end position="234"/>
    </location>
</feature>
<feature type="transmembrane region" description="Helical" evidence="9">
    <location>
        <begin position="398"/>
        <end position="415"/>
    </location>
</feature>
<dbReference type="EMBL" id="AP022570">
    <property type="protein sequence ID" value="BBX49440.1"/>
    <property type="molecule type" value="Genomic_DNA"/>
</dbReference>
<feature type="transmembrane region" description="Helical" evidence="9">
    <location>
        <begin position="343"/>
        <end position="361"/>
    </location>
</feature>
<dbReference type="InterPro" id="IPR001898">
    <property type="entry name" value="SLC13A/DASS"/>
</dbReference>
<feature type="transmembrane region" description="Helical" evidence="9">
    <location>
        <begin position="74"/>
        <end position="106"/>
    </location>
</feature>
<gene>
    <name evidence="10" type="ORF">MPOR_04660</name>
</gene>
<evidence type="ECO:0000256" key="1">
    <source>
        <dbReference type="ARBA" id="ARBA00004141"/>
    </source>
</evidence>
<evidence type="ECO:0000313" key="11">
    <source>
        <dbReference type="Proteomes" id="UP000466785"/>
    </source>
</evidence>
<feature type="transmembrane region" description="Helical" evidence="9">
    <location>
        <begin position="467"/>
        <end position="491"/>
    </location>
</feature>
<feature type="transmembrane region" description="Helical" evidence="9">
    <location>
        <begin position="497"/>
        <end position="517"/>
    </location>
</feature>
<dbReference type="GO" id="GO:0008514">
    <property type="term" value="F:organic anion transmembrane transporter activity"/>
    <property type="evidence" value="ECO:0007669"/>
    <property type="project" value="UniProtKB-ARBA"/>
</dbReference>
<comment type="subcellular location">
    <subcellularLocation>
        <location evidence="1">Membrane</location>
        <topology evidence="1">Multi-pass membrane protein</topology>
    </subcellularLocation>
</comment>
<sequence>MTTDHDAREDLERQQRDPRGDDEVDELSAGERAPAERPSTFRRRWLGFGGGLLLAALVYVVLPADLSHPAKVTAAIAVLMGVWWMTEAIPIPATALLPLVVFPILVDDVSVDDVGASYGADIIFLFMGGFLIALAMQRWNLHRRIALLTVRAMGTSATRVIGGFMLATAFLSMWVSNTATAVMMVPIGVSVLMLAGTVSVPRSEDESSSSDAEPTGDEGGTEAEAEAQADEEVKEQVKQSNFGTALMLGIAYAASVGSLATIIGTPPNTLLVGYLQDEQGIDISFGRWMLLGLPLASVLLVITWVLLAKLIFKPEIDELPGGRKLFNTELAKLGKPSGGERRVAVIFALAAISWISFPLIWEEPPISDAGIAIAAGVLLFILPAGAKLGVRLLDWSTAVQLPWGVLLLFGGGLALSSQFSSSGLTEWIGTQAQSLQGLAILLLVAVITTAVIFLTELTSNTATAATFLPVIGGVAVGIGADPLLLTIPVALAATSAFMLPVATPPNAIVFGTGYVNIGSMVKGGIWLNLIAILLISVATTTLAVWVFGIST</sequence>
<organism evidence="10 11">
    <name type="scientific">Mycolicibacterium poriferae</name>
    <dbReference type="NCBI Taxonomy" id="39694"/>
    <lineage>
        <taxon>Bacteria</taxon>
        <taxon>Bacillati</taxon>
        <taxon>Actinomycetota</taxon>
        <taxon>Actinomycetes</taxon>
        <taxon>Mycobacteriales</taxon>
        <taxon>Mycobacteriaceae</taxon>
        <taxon>Mycolicibacterium</taxon>
    </lineage>
</organism>
<dbReference type="PANTHER" id="PTHR10283">
    <property type="entry name" value="SOLUTE CARRIER FAMILY 13 MEMBER"/>
    <property type="match status" value="1"/>
</dbReference>
<dbReference type="GO" id="GO:0005886">
    <property type="term" value="C:plasma membrane"/>
    <property type="evidence" value="ECO:0007669"/>
    <property type="project" value="TreeGrafter"/>
</dbReference>
<evidence type="ECO:0000256" key="9">
    <source>
        <dbReference type="SAM" id="Phobius"/>
    </source>
</evidence>
<keyword evidence="5 9" id="KW-1133">Transmembrane helix</keyword>
<keyword evidence="4 9" id="KW-0812">Transmembrane</keyword>
<evidence type="ECO:0000256" key="7">
    <source>
        <dbReference type="ARBA" id="ARBA00031174"/>
    </source>
</evidence>
<proteinExistence type="inferred from homology"/>
<accession>A0A6N4V5N6</accession>
<feature type="transmembrane region" description="Helical" evidence="9">
    <location>
        <begin position="244"/>
        <end position="265"/>
    </location>
</feature>
<evidence type="ECO:0000256" key="8">
    <source>
        <dbReference type="SAM" id="MobiDB-lite"/>
    </source>
</evidence>
<evidence type="ECO:0000256" key="3">
    <source>
        <dbReference type="ARBA" id="ARBA00020150"/>
    </source>
</evidence>
<dbReference type="KEGG" id="mpof:MPOR_04660"/>
<feature type="compositionally biased region" description="Basic and acidic residues" evidence="8">
    <location>
        <begin position="1"/>
        <end position="21"/>
    </location>
</feature>
<feature type="transmembrane region" description="Helical" evidence="9">
    <location>
        <begin position="118"/>
        <end position="136"/>
    </location>
</feature>
<dbReference type="Proteomes" id="UP000466785">
    <property type="component" value="Chromosome"/>
</dbReference>
<evidence type="ECO:0000313" key="10">
    <source>
        <dbReference type="EMBL" id="BBX49440.1"/>
    </source>
</evidence>
<dbReference type="AlphaFoldDB" id="A0A6N4V5N6"/>
<evidence type="ECO:0000256" key="6">
    <source>
        <dbReference type="ARBA" id="ARBA00023136"/>
    </source>
</evidence>
<dbReference type="Pfam" id="PF00939">
    <property type="entry name" value="Na_sulph_symp"/>
    <property type="match status" value="1"/>
</dbReference>
<name>A0A6N4V5N6_9MYCO</name>
<keyword evidence="6 9" id="KW-0472">Membrane</keyword>
<dbReference type="PANTHER" id="PTHR10283:SF82">
    <property type="entry name" value="SOLUTE CARRIER FAMILY 13 MEMBER 2"/>
    <property type="match status" value="1"/>
</dbReference>
<comment type="similarity">
    <text evidence="2">Belongs to the SLC13A/DASS transporter (TC 2.A.47) family. NADC subfamily.</text>
</comment>
<feature type="region of interest" description="Disordered" evidence="8">
    <location>
        <begin position="1"/>
        <end position="35"/>
    </location>
</feature>
<dbReference type="NCBIfam" id="TIGR00785">
    <property type="entry name" value="dass"/>
    <property type="match status" value="1"/>
</dbReference>
<protein>
    <recommendedName>
        <fullName evidence="3">Sodium-dependent dicarboxylate transporter SdcS</fullName>
    </recommendedName>
    <alternativeName>
        <fullName evidence="7">Na(+)/dicarboxylate symporter</fullName>
    </alternativeName>
</protein>
<evidence type="ECO:0000256" key="2">
    <source>
        <dbReference type="ARBA" id="ARBA00006772"/>
    </source>
</evidence>
<evidence type="ECO:0000256" key="5">
    <source>
        <dbReference type="ARBA" id="ARBA00022989"/>
    </source>
</evidence>
<dbReference type="GO" id="GO:1905039">
    <property type="term" value="P:carboxylic acid transmembrane transport"/>
    <property type="evidence" value="ECO:0007669"/>
    <property type="project" value="UniProtKB-ARBA"/>
</dbReference>
<feature type="compositionally biased region" description="Acidic residues" evidence="8">
    <location>
        <begin position="214"/>
        <end position="233"/>
    </location>
</feature>